<evidence type="ECO:0000256" key="2">
    <source>
        <dbReference type="ARBA" id="ARBA00022692"/>
    </source>
</evidence>
<comment type="subcellular location">
    <subcellularLocation>
        <location evidence="1">Membrane</location>
        <topology evidence="1">Multi-pass membrane protein</topology>
    </subcellularLocation>
</comment>
<protein>
    <submittedName>
        <fullName evidence="6">Uncharacterized protein</fullName>
    </submittedName>
</protein>
<dbReference type="Proteomes" id="UP000245119">
    <property type="component" value="Linkage Group LG10"/>
</dbReference>
<keyword evidence="2 5" id="KW-0812">Transmembrane</keyword>
<keyword evidence="4 5" id="KW-0472">Membrane</keyword>
<evidence type="ECO:0000256" key="4">
    <source>
        <dbReference type="ARBA" id="ARBA00023136"/>
    </source>
</evidence>
<dbReference type="InterPro" id="IPR018499">
    <property type="entry name" value="Tetraspanin/Peripherin"/>
</dbReference>
<accession>A0A2T7NQ70</accession>
<feature type="transmembrane region" description="Helical" evidence="5">
    <location>
        <begin position="34"/>
        <end position="58"/>
    </location>
</feature>
<dbReference type="Gene3D" id="1.10.1450.10">
    <property type="entry name" value="Tetraspanin"/>
    <property type="match status" value="1"/>
</dbReference>
<keyword evidence="7" id="KW-1185">Reference proteome</keyword>
<evidence type="ECO:0000313" key="6">
    <source>
        <dbReference type="EMBL" id="PVD23320.1"/>
    </source>
</evidence>
<dbReference type="AlphaFoldDB" id="A0A2T7NQ70"/>
<feature type="transmembrane region" description="Helical" evidence="5">
    <location>
        <begin position="113"/>
        <end position="134"/>
    </location>
</feature>
<dbReference type="PANTHER" id="PTHR19282">
    <property type="entry name" value="TETRASPANIN"/>
    <property type="match status" value="1"/>
</dbReference>
<dbReference type="CDD" id="cd03127">
    <property type="entry name" value="tetraspanin_LEL"/>
    <property type="match status" value="1"/>
</dbReference>
<dbReference type="SUPFAM" id="SSF48652">
    <property type="entry name" value="Tetraspanin"/>
    <property type="match status" value="1"/>
</dbReference>
<dbReference type="OrthoDB" id="438211at2759"/>
<evidence type="ECO:0000313" key="7">
    <source>
        <dbReference type="Proteomes" id="UP000245119"/>
    </source>
</evidence>
<gene>
    <name evidence="6" type="ORF">C0Q70_16588</name>
</gene>
<keyword evidence="3 5" id="KW-1133">Transmembrane helix</keyword>
<dbReference type="GO" id="GO:0005886">
    <property type="term" value="C:plasma membrane"/>
    <property type="evidence" value="ECO:0007669"/>
    <property type="project" value="TreeGrafter"/>
</dbReference>
<dbReference type="InterPro" id="IPR008952">
    <property type="entry name" value="Tetraspanin_EC2_sf"/>
</dbReference>
<evidence type="ECO:0000256" key="3">
    <source>
        <dbReference type="ARBA" id="ARBA00022989"/>
    </source>
</evidence>
<reference evidence="6 7" key="1">
    <citation type="submission" date="2018-04" db="EMBL/GenBank/DDBJ databases">
        <title>The genome of golden apple snail Pomacea canaliculata provides insight into stress tolerance and invasive adaptation.</title>
        <authorList>
            <person name="Liu C."/>
            <person name="Liu B."/>
            <person name="Ren Y."/>
            <person name="Zhang Y."/>
            <person name="Wang H."/>
            <person name="Li S."/>
            <person name="Jiang F."/>
            <person name="Yin L."/>
            <person name="Zhang G."/>
            <person name="Qian W."/>
            <person name="Fan W."/>
        </authorList>
    </citation>
    <scope>NUCLEOTIDE SEQUENCE [LARGE SCALE GENOMIC DNA]</scope>
    <source>
        <strain evidence="6">SZHN2017</strain>
        <tissue evidence="6">Muscle</tissue>
    </source>
</reference>
<evidence type="ECO:0000256" key="1">
    <source>
        <dbReference type="ARBA" id="ARBA00004141"/>
    </source>
</evidence>
<dbReference type="EMBL" id="PZQS01000010">
    <property type="protein sequence ID" value="PVD23320.1"/>
    <property type="molecule type" value="Genomic_DNA"/>
</dbReference>
<sequence>MSSNIRNYLQTNEDLDNLYSGSSQAAKRQKWLRLLLLTFLVIVLVGGFAIMGVGIWTLQAEYGNKQLSTLISAAVYRFDSVLMITVGSAIIVITLMGFCGVYTQYKCIMGLHLGLLAFMSVMLFVAGIIGYVLISDLEDKVKEKMEGIIITHYGINIDLDSENRQITEAWDTIQRTFECCGAFGDANSSTSWALYKRSQWWSEKFNMYHTIAMYLQITAKCLQVVAEKTRILIYAWEQWRVWGLHLLDPQSP</sequence>
<organism evidence="6 7">
    <name type="scientific">Pomacea canaliculata</name>
    <name type="common">Golden apple snail</name>
    <dbReference type="NCBI Taxonomy" id="400727"/>
    <lineage>
        <taxon>Eukaryota</taxon>
        <taxon>Metazoa</taxon>
        <taxon>Spiralia</taxon>
        <taxon>Lophotrochozoa</taxon>
        <taxon>Mollusca</taxon>
        <taxon>Gastropoda</taxon>
        <taxon>Caenogastropoda</taxon>
        <taxon>Architaenioglossa</taxon>
        <taxon>Ampullarioidea</taxon>
        <taxon>Ampullariidae</taxon>
        <taxon>Pomacea</taxon>
    </lineage>
</organism>
<dbReference type="PANTHER" id="PTHR19282:SF544">
    <property type="entry name" value="TETRASPANIN"/>
    <property type="match status" value="1"/>
</dbReference>
<comment type="caution">
    <text evidence="6">The sequence shown here is derived from an EMBL/GenBank/DDBJ whole genome shotgun (WGS) entry which is preliminary data.</text>
</comment>
<dbReference type="PRINTS" id="PR00259">
    <property type="entry name" value="TMFOUR"/>
</dbReference>
<name>A0A2T7NQ70_POMCA</name>
<evidence type="ECO:0000256" key="5">
    <source>
        <dbReference type="SAM" id="Phobius"/>
    </source>
</evidence>
<dbReference type="Pfam" id="PF00335">
    <property type="entry name" value="Tetraspanin"/>
    <property type="match status" value="1"/>
</dbReference>
<proteinExistence type="predicted"/>
<feature type="transmembrane region" description="Helical" evidence="5">
    <location>
        <begin position="78"/>
        <end position="101"/>
    </location>
</feature>